<evidence type="ECO:0000313" key="3">
    <source>
        <dbReference type="Proteomes" id="UP001305779"/>
    </source>
</evidence>
<gene>
    <name evidence="2" type="ORF">PRZ48_006622</name>
</gene>
<name>A0ABR0ENL1_ZASCE</name>
<reference evidence="2 3" key="1">
    <citation type="journal article" date="2023" name="G3 (Bethesda)">
        <title>A chromosome-level genome assembly of Zasmidium syzygii isolated from banana leaves.</title>
        <authorList>
            <person name="van Westerhoven A.C."/>
            <person name="Mehrabi R."/>
            <person name="Talebi R."/>
            <person name="Steentjes M.B.F."/>
            <person name="Corcolon B."/>
            <person name="Chong P.A."/>
            <person name="Kema G.H.J."/>
            <person name="Seidl M.F."/>
        </authorList>
    </citation>
    <scope>NUCLEOTIDE SEQUENCE [LARGE SCALE GENOMIC DNA]</scope>
    <source>
        <strain evidence="2 3">P124</strain>
    </source>
</reference>
<accession>A0ABR0ENL1</accession>
<comment type="caution">
    <text evidence="2">The sequence shown here is derived from an EMBL/GenBank/DDBJ whole genome shotgun (WGS) entry which is preliminary data.</text>
</comment>
<evidence type="ECO:0000256" key="1">
    <source>
        <dbReference type="SAM" id="SignalP"/>
    </source>
</evidence>
<sequence>MRLLLLALALPLAMASPLPNFNDIEKRWAEGHSEQQIHNGLTHRDMTPAWPMHARDGEGNAFATATDERSIEASVLRTRAGSLVEQMRDFAERFMRSKGLDAVIARGEEESVPVLRPRKGLRWSFGEE</sequence>
<evidence type="ECO:0000313" key="2">
    <source>
        <dbReference type="EMBL" id="KAK4503194.1"/>
    </source>
</evidence>
<feature type="signal peptide" evidence="1">
    <location>
        <begin position="1"/>
        <end position="15"/>
    </location>
</feature>
<keyword evidence="1" id="KW-0732">Signal</keyword>
<feature type="chain" id="PRO_5045044000" evidence="1">
    <location>
        <begin position="16"/>
        <end position="128"/>
    </location>
</feature>
<protein>
    <submittedName>
        <fullName evidence="2">Uncharacterized protein</fullName>
    </submittedName>
</protein>
<dbReference type="EMBL" id="JAXOVC010000004">
    <property type="protein sequence ID" value="KAK4503194.1"/>
    <property type="molecule type" value="Genomic_DNA"/>
</dbReference>
<organism evidence="2 3">
    <name type="scientific">Zasmidium cellare</name>
    <name type="common">Wine cellar mold</name>
    <name type="synonym">Racodium cellare</name>
    <dbReference type="NCBI Taxonomy" id="395010"/>
    <lineage>
        <taxon>Eukaryota</taxon>
        <taxon>Fungi</taxon>
        <taxon>Dikarya</taxon>
        <taxon>Ascomycota</taxon>
        <taxon>Pezizomycotina</taxon>
        <taxon>Dothideomycetes</taxon>
        <taxon>Dothideomycetidae</taxon>
        <taxon>Mycosphaerellales</taxon>
        <taxon>Mycosphaerellaceae</taxon>
        <taxon>Zasmidium</taxon>
    </lineage>
</organism>
<proteinExistence type="predicted"/>
<keyword evidence="3" id="KW-1185">Reference proteome</keyword>
<dbReference type="Proteomes" id="UP001305779">
    <property type="component" value="Unassembled WGS sequence"/>
</dbReference>